<dbReference type="GO" id="GO:0003677">
    <property type="term" value="F:DNA binding"/>
    <property type="evidence" value="ECO:0007669"/>
    <property type="project" value="InterPro"/>
</dbReference>
<dbReference type="EMBL" id="LBKL01000078">
    <property type="protein sequence ID" value="KLL37231.1"/>
    <property type="molecule type" value="Genomic_DNA"/>
</dbReference>
<dbReference type="EMBL" id="UHEW01000005">
    <property type="protein sequence ID" value="SUN27210.1"/>
    <property type="molecule type" value="Genomic_DNA"/>
</dbReference>
<reference evidence="8 9" key="2">
    <citation type="submission" date="2018-06" db="EMBL/GenBank/DDBJ databases">
        <authorList>
            <consortium name="Pathogen Informatics"/>
            <person name="Doyle S."/>
        </authorList>
    </citation>
    <scope>NUCLEOTIDE SEQUENCE [LARGE SCALE GENOMIC DNA]</scope>
    <source>
        <strain evidence="4 8">NCTC8181</strain>
        <strain evidence="5 9">NCTC8185</strain>
        <strain evidence="6 10">NCTC9828</strain>
    </source>
</reference>
<dbReference type="InterPro" id="IPR010982">
    <property type="entry name" value="Lambda_DNA-bd_dom_sf"/>
</dbReference>
<dbReference type="EMBL" id="UHEQ01000004">
    <property type="protein sequence ID" value="SUN13681.1"/>
    <property type="molecule type" value="Genomic_DNA"/>
</dbReference>
<dbReference type="Proteomes" id="UP000254076">
    <property type="component" value="Unassembled WGS sequence"/>
</dbReference>
<dbReference type="Proteomes" id="UP000255140">
    <property type="component" value="Unassembled WGS sequence"/>
</dbReference>
<dbReference type="CDD" id="cd00093">
    <property type="entry name" value="HTH_XRE"/>
    <property type="match status" value="1"/>
</dbReference>
<sequence>MLKHFGSKVRNLRVTRNITREDFCGDETELSVRQLARIESGQSIPNLTKAHYIAKQLNVKLDILTGGESLELPKRYKELKYKLLRTPTYGDANRLAVREAYFDEIYEVFYEELPEDERLIIDCMQSKLDVHFSVNDNFGITILHDYFDQIKKKKEYTTNDFVMIDLYLLCFSINYGMKSLYSLENYHFIMSKLLEQDNLLPEDNFQLNNVLLNHVELAFQFKQKKYVQQIIHRSNAIMTEIHDFQKRPILSLIEWKYLLIIEKDRTKAETCFKQSILFAELIGDLYLKGKLIEEWNKDLT</sequence>
<evidence type="ECO:0000313" key="4">
    <source>
        <dbReference type="EMBL" id="SQA18053.1"/>
    </source>
</evidence>
<dbReference type="AlphaFoldDB" id="A0A076YT38"/>
<evidence type="ECO:0000259" key="1">
    <source>
        <dbReference type="PROSITE" id="PS50943"/>
    </source>
</evidence>
<protein>
    <submittedName>
        <fullName evidence="4">Cro/CI family transcriptional regulator</fullName>
    </submittedName>
    <submittedName>
        <fullName evidence="2">Cro/Cl family transcriptional regulator</fullName>
    </submittedName>
    <submittedName>
        <fullName evidence="3">Helix-turn-helix domain-containing protein</fullName>
    </submittedName>
</protein>
<dbReference type="EMBL" id="JASOIH010000010">
    <property type="protein sequence ID" value="MDK6900021.1"/>
    <property type="molecule type" value="Genomic_DNA"/>
</dbReference>
<dbReference type="Pfam" id="PF01381">
    <property type="entry name" value="HTH_3"/>
    <property type="match status" value="1"/>
</dbReference>
<dbReference type="Gene3D" id="1.10.260.40">
    <property type="entry name" value="lambda repressor-like DNA-binding domains"/>
    <property type="match status" value="1"/>
</dbReference>
<evidence type="ECO:0000313" key="7">
    <source>
        <dbReference type="Proteomes" id="UP000035346"/>
    </source>
</evidence>
<reference evidence="3" key="3">
    <citation type="submission" date="2023-05" db="EMBL/GenBank/DDBJ databases">
        <title>Cataloging the Phylogenetic Diversity of Human Bladder Bacteria.</title>
        <authorList>
            <person name="Du J."/>
        </authorList>
    </citation>
    <scope>NUCLEOTIDE SEQUENCE</scope>
    <source>
        <strain evidence="3">UMB8703</strain>
    </source>
</reference>
<proteinExistence type="predicted"/>
<evidence type="ECO:0000313" key="2">
    <source>
        <dbReference type="EMBL" id="KLL37231.1"/>
    </source>
</evidence>
<dbReference type="Proteomes" id="UP000250200">
    <property type="component" value="Unassembled WGS sequence"/>
</dbReference>
<evidence type="ECO:0000313" key="10">
    <source>
        <dbReference type="Proteomes" id="UP000255140"/>
    </source>
</evidence>
<dbReference type="Proteomes" id="UP000035346">
    <property type="component" value="Unassembled WGS sequence"/>
</dbReference>
<accession>A0A076YT38</accession>
<evidence type="ECO:0000313" key="6">
    <source>
        <dbReference type="EMBL" id="SUN27210.1"/>
    </source>
</evidence>
<dbReference type="Pfam" id="PF18710">
    <property type="entry name" value="ComR_TPR"/>
    <property type="match status" value="1"/>
</dbReference>
<dbReference type="InterPro" id="IPR040799">
    <property type="entry name" value="ComR_TPR"/>
</dbReference>
<dbReference type="PROSITE" id="PS50943">
    <property type="entry name" value="HTH_CROC1"/>
    <property type="match status" value="1"/>
</dbReference>
<dbReference type="SUPFAM" id="SSF47413">
    <property type="entry name" value="lambda repressor-like DNA-binding domains"/>
    <property type="match status" value="1"/>
</dbReference>
<evidence type="ECO:0000313" key="3">
    <source>
        <dbReference type="EMBL" id="MDK6900021.1"/>
    </source>
</evidence>
<dbReference type="Proteomes" id="UP001230629">
    <property type="component" value="Unassembled WGS sequence"/>
</dbReference>
<dbReference type="EMBL" id="UAVB01000001">
    <property type="protein sequence ID" value="SQA18053.1"/>
    <property type="molecule type" value="Genomic_DNA"/>
</dbReference>
<dbReference type="RefSeq" id="WP_000912098.1">
    <property type="nucleotide sequence ID" value="NZ_CAACXY010000001.1"/>
</dbReference>
<evidence type="ECO:0000313" key="9">
    <source>
        <dbReference type="Proteomes" id="UP000254076"/>
    </source>
</evidence>
<evidence type="ECO:0000313" key="8">
    <source>
        <dbReference type="Proteomes" id="UP000250200"/>
    </source>
</evidence>
<dbReference type="SMART" id="SM00530">
    <property type="entry name" value="HTH_XRE"/>
    <property type="match status" value="1"/>
</dbReference>
<comment type="caution">
    <text evidence="2">The sequence shown here is derived from an EMBL/GenBank/DDBJ whole genome shotgun (WGS) entry which is preliminary data.</text>
</comment>
<gene>
    <name evidence="4" type="ORF">NCTC8181_01058</name>
    <name evidence="5" type="ORF">NCTC8185_00908</name>
    <name evidence="6" type="ORF">NCTC9828_00195</name>
    <name evidence="3" type="ORF">QP229_08500</name>
    <name evidence="2" type="ORF">WA04_07895</name>
</gene>
<name>A0A076YT38_STRAG</name>
<organism evidence="2 7">
    <name type="scientific">Streptococcus agalactiae</name>
    <dbReference type="NCBI Taxonomy" id="1311"/>
    <lineage>
        <taxon>Bacteria</taxon>
        <taxon>Bacillati</taxon>
        <taxon>Bacillota</taxon>
        <taxon>Bacilli</taxon>
        <taxon>Lactobacillales</taxon>
        <taxon>Streptococcaceae</taxon>
        <taxon>Streptococcus</taxon>
    </lineage>
</organism>
<evidence type="ECO:0000313" key="5">
    <source>
        <dbReference type="EMBL" id="SUN13681.1"/>
    </source>
</evidence>
<dbReference type="InterPro" id="IPR001387">
    <property type="entry name" value="Cro/C1-type_HTH"/>
</dbReference>
<feature type="domain" description="HTH cro/C1-type" evidence="1">
    <location>
        <begin position="9"/>
        <end position="64"/>
    </location>
</feature>
<dbReference type="KEGG" id="sagg:EN73_00415"/>
<reference evidence="2 7" key="1">
    <citation type="journal article" date="2015" name="PLoS ONE">
        <title>Genomic analysis reveals the molecular basis for capsule loss in the group B streptococcus population.</title>
        <authorList>
            <consortium name="DEVANI Consortium"/>
            <person name="Rosini R."/>
            <person name="Campisi E."/>
            <person name="De Chiara M."/>
            <person name="Tettelin H."/>
            <person name="Rinaudo D."/>
            <person name="Toniolo C."/>
            <person name="Metruccio M."/>
            <person name="Guidotti S."/>
            <person name="Sorensen U.B."/>
            <person name="Kilian M."/>
            <person name="Ramirez M."/>
            <person name="Janulczyk R."/>
            <person name="Donati C."/>
            <person name="Grandi G."/>
            <person name="Margarit I."/>
        </authorList>
    </citation>
    <scope>NUCLEOTIDE SEQUENCE [LARGE SCALE GENOMIC DNA]</scope>
    <source>
        <strain evidence="2 7">DK-B-USS-215</strain>
    </source>
</reference>